<feature type="compositionally biased region" description="Low complexity" evidence="4">
    <location>
        <begin position="11"/>
        <end position="30"/>
    </location>
</feature>
<dbReference type="Pfam" id="PF20826">
    <property type="entry name" value="PHD_5"/>
    <property type="match status" value="1"/>
</dbReference>
<feature type="compositionally biased region" description="Low complexity" evidence="4">
    <location>
        <begin position="230"/>
        <end position="245"/>
    </location>
</feature>
<evidence type="ECO:0000256" key="2">
    <source>
        <dbReference type="ARBA" id="ARBA00022771"/>
    </source>
</evidence>
<feature type="region of interest" description="Disordered" evidence="4">
    <location>
        <begin position="1"/>
        <end position="58"/>
    </location>
</feature>
<sequence length="245" mass="26033">MAKVEEVVPLKQSKSPKTTSSSDTTQPSPDHVSPKPQSLDASSCKPLSDSPNSPTKSQDAIRCVCQNNSESGLMLAYEECGNWLHSKCVGLSRSVASTFPFACPFCARDLYHQVVSLQSNLSQVNNIVCCLTKSVKLLSQQSVFVKDELASIRLSLTDISIKLNSLATSSSTSIISASLHPPPPHNSFLSSGRPPKAPPPSNTSSSLPSSLPPPPLQTITLPPPFPNPSILPSSSLPSLYILSNP</sequence>
<keyword evidence="3" id="KW-0862">Zinc</keyword>
<dbReference type="Gene3D" id="3.30.40.10">
    <property type="entry name" value="Zinc/RING finger domain, C3HC4 (zinc finger)"/>
    <property type="match status" value="1"/>
</dbReference>
<organism evidence="6">
    <name type="scientific">Amphimedon queenslandica</name>
    <name type="common">Sponge</name>
    <dbReference type="NCBI Taxonomy" id="400682"/>
    <lineage>
        <taxon>Eukaryota</taxon>
        <taxon>Metazoa</taxon>
        <taxon>Porifera</taxon>
        <taxon>Demospongiae</taxon>
        <taxon>Heteroscleromorpha</taxon>
        <taxon>Haplosclerida</taxon>
        <taxon>Niphatidae</taxon>
        <taxon>Amphimedon</taxon>
    </lineage>
</organism>
<feature type="region of interest" description="Disordered" evidence="4">
    <location>
        <begin position="178"/>
        <end position="245"/>
    </location>
</feature>
<evidence type="ECO:0000256" key="1">
    <source>
        <dbReference type="ARBA" id="ARBA00022723"/>
    </source>
</evidence>
<name>A0A1X7VWY9_AMPQE</name>
<dbReference type="InterPro" id="IPR013083">
    <property type="entry name" value="Znf_RING/FYVE/PHD"/>
</dbReference>
<keyword evidence="1" id="KW-0479">Metal-binding</keyword>
<evidence type="ECO:0000256" key="4">
    <source>
        <dbReference type="SAM" id="MobiDB-lite"/>
    </source>
</evidence>
<dbReference type="InterPro" id="IPR011011">
    <property type="entry name" value="Znf_FYVE_PHD"/>
</dbReference>
<dbReference type="AlphaFoldDB" id="A0A1X7VWY9"/>
<feature type="compositionally biased region" description="Pro residues" evidence="4">
    <location>
        <begin position="210"/>
        <end position="229"/>
    </location>
</feature>
<dbReference type="SMART" id="SM00249">
    <property type="entry name" value="PHD"/>
    <property type="match status" value="1"/>
</dbReference>
<proteinExistence type="predicted"/>
<evidence type="ECO:0000313" key="6">
    <source>
        <dbReference type="EnsemblMetazoa" id="Aqu2.1.44401_001"/>
    </source>
</evidence>
<keyword evidence="2" id="KW-0863">Zinc-finger</keyword>
<dbReference type="InParanoid" id="A0A1X7VWY9"/>
<accession>A0A1X7VWY9</accession>
<reference evidence="6" key="1">
    <citation type="submission" date="2017-05" db="UniProtKB">
        <authorList>
            <consortium name="EnsemblMetazoa"/>
        </authorList>
    </citation>
    <scope>IDENTIFICATION</scope>
</reference>
<dbReference type="SUPFAM" id="SSF57903">
    <property type="entry name" value="FYVE/PHD zinc finger"/>
    <property type="match status" value="1"/>
</dbReference>
<protein>
    <recommendedName>
        <fullName evidence="5">Zinc finger PHD-type domain-containing protein</fullName>
    </recommendedName>
</protein>
<feature type="compositionally biased region" description="Polar residues" evidence="4">
    <location>
        <begin position="49"/>
        <end position="58"/>
    </location>
</feature>
<dbReference type="GO" id="GO:0008270">
    <property type="term" value="F:zinc ion binding"/>
    <property type="evidence" value="ECO:0007669"/>
    <property type="project" value="UniProtKB-KW"/>
</dbReference>
<feature type="domain" description="Zinc finger PHD-type" evidence="5">
    <location>
        <begin position="62"/>
        <end position="107"/>
    </location>
</feature>
<evidence type="ECO:0000256" key="3">
    <source>
        <dbReference type="ARBA" id="ARBA00022833"/>
    </source>
</evidence>
<evidence type="ECO:0000259" key="5">
    <source>
        <dbReference type="SMART" id="SM00249"/>
    </source>
</evidence>
<dbReference type="EnsemblMetazoa" id="Aqu2.1.44401_001">
    <property type="protein sequence ID" value="Aqu2.1.44401_001"/>
    <property type="gene ID" value="Aqu2.1.44401"/>
</dbReference>
<dbReference type="InterPro" id="IPR001965">
    <property type="entry name" value="Znf_PHD"/>
</dbReference>